<evidence type="ECO:0000313" key="1">
    <source>
        <dbReference type="EMBL" id="MBD2772796.1"/>
    </source>
</evidence>
<keyword evidence="2" id="KW-1185">Reference proteome</keyword>
<dbReference type="RefSeq" id="WP_190827832.1">
    <property type="nucleotide sequence ID" value="NZ_CAWPPI010000046.1"/>
</dbReference>
<reference evidence="1" key="1">
    <citation type="submission" date="2020-09" db="EMBL/GenBank/DDBJ databases">
        <title>Iningainema tapete sp. nov. (Scytonemataceae, Cyanobacteria) from greenhouses in central Florida (USA) produces two types of nodularin with biosynthetic potential for microcystin-LR and anabaenopeptins.</title>
        <authorList>
            <person name="Berthold D.E."/>
            <person name="Lefler F.W."/>
            <person name="Huang I.-S."/>
            <person name="Abdulla H."/>
            <person name="Zimba P.V."/>
            <person name="Laughinghouse H.D. IV."/>
        </authorList>
    </citation>
    <scope>NUCLEOTIDE SEQUENCE</scope>
    <source>
        <strain evidence="1">BLCCT55</strain>
    </source>
</reference>
<organism evidence="1 2">
    <name type="scientific">Iningainema tapete BLCC-T55</name>
    <dbReference type="NCBI Taxonomy" id="2748662"/>
    <lineage>
        <taxon>Bacteria</taxon>
        <taxon>Bacillati</taxon>
        <taxon>Cyanobacteriota</taxon>
        <taxon>Cyanophyceae</taxon>
        <taxon>Nostocales</taxon>
        <taxon>Scytonemataceae</taxon>
        <taxon>Iningainema tapete</taxon>
    </lineage>
</organism>
<sequence length="68" mass="7730">MKAYEFPAKVTQEGRLELPESLLKHLLGNQQARVIILVNEPTDTEEEAAWRHLAAEQFFADYSDADAI</sequence>
<name>A0A8J6XI81_9CYAN</name>
<dbReference type="EMBL" id="JACXAE010000046">
    <property type="protein sequence ID" value="MBD2772796.1"/>
    <property type="molecule type" value="Genomic_DNA"/>
</dbReference>
<dbReference type="AlphaFoldDB" id="A0A8J6XI81"/>
<evidence type="ECO:0000313" key="2">
    <source>
        <dbReference type="Proteomes" id="UP000629098"/>
    </source>
</evidence>
<comment type="caution">
    <text evidence="1">The sequence shown here is derived from an EMBL/GenBank/DDBJ whole genome shotgun (WGS) entry which is preliminary data.</text>
</comment>
<proteinExistence type="predicted"/>
<accession>A0A8J6XI81</accession>
<protein>
    <submittedName>
        <fullName evidence="1">Uncharacterized protein</fullName>
    </submittedName>
</protein>
<dbReference type="Proteomes" id="UP000629098">
    <property type="component" value="Unassembled WGS sequence"/>
</dbReference>
<gene>
    <name evidence="1" type="ORF">ICL16_12120</name>
</gene>